<organism evidence="2 3">
    <name type="scientific">Arachis hypogaea</name>
    <name type="common">Peanut</name>
    <dbReference type="NCBI Taxonomy" id="3818"/>
    <lineage>
        <taxon>Eukaryota</taxon>
        <taxon>Viridiplantae</taxon>
        <taxon>Streptophyta</taxon>
        <taxon>Embryophyta</taxon>
        <taxon>Tracheophyta</taxon>
        <taxon>Spermatophyta</taxon>
        <taxon>Magnoliopsida</taxon>
        <taxon>eudicotyledons</taxon>
        <taxon>Gunneridae</taxon>
        <taxon>Pentapetalae</taxon>
        <taxon>rosids</taxon>
        <taxon>fabids</taxon>
        <taxon>Fabales</taxon>
        <taxon>Fabaceae</taxon>
        <taxon>Papilionoideae</taxon>
        <taxon>50 kb inversion clade</taxon>
        <taxon>dalbergioids sensu lato</taxon>
        <taxon>Dalbergieae</taxon>
        <taxon>Pterocarpus clade</taxon>
        <taxon>Arachis</taxon>
    </lineage>
</organism>
<sequence>MFGLAPTYKPTWKVLGIVSALKLATFDLSYTAPMLGVSLYFWCPAINNFYFSYGMMGPSLMEVSTLTGLSTDGNYVSWSIEYPENDFDINFDSFSISNFIQNNMGSDGDPITDSEHVAVLLL</sequence>
<reference evidence="2 3" key="1">
    <citation type="submission" date="2019-01" db="EMBL/GenBank/DDBJ databases">
        <title>Sequencing of cultivated peanut Arachis hypogaea provides insights into genome evolution and oil improvement.</title>
        <authorList>
            <person name="Chen X."/>
        </authorList>
    </citation>
    <scope>NUCLEOTIDE SEQUENCE [LARGE SCALE GENOMIC DNA]</scope>
    <source>
        <strain evidence="3">cv. Fuhuasheng</strain>
        <tissue evidence="2">Leaves</tissue>
    </source>
</reference>
<keyword evidence="1" id="KW-0812">Transmembrane</keyword>
<dbReference type="AlphaFoldDB" id="A0A444YUB2"/>
<dbReference type="Proteomes" id="UP000289738">
    <property type="component" value="Chromosome B06"/>
</dbReference>
<accession>A0A444YUB2</accession>
<feature type="transmembrane region" description="Helical" evidence="1">
    <location>
        <begin position="30"/>
        <end position="51"/>
    </location>
</feature>
<evidence type="ECO:0000313" key="2">
    <source>
        <dbReference type="EMBL" id="RYR05519.1"/>
    </source>
</evidence>
<name>A0A444YUB2_ARAHY</name>
<protein>
    <recommendedName>
        <fullName evidence="4">Aminotransferase-like plant mobile domain-containing protein</fullName>
    </recommendedName>
</protein>
<evidence type="ECO:0000313" key="3">
    <source>
        <dbReference type="Proteomes" id="UP000289738"/>
    </source>
</evidence>
<gene>
    <name evidence="2" type="ORF">Ahy_B06g085381</name>
</gene>
<proteinExistence type="predicted"/>
<keyword evidence="3" id="KW-1185">Reference proteome</keyword>
<keyword evidence="1" id="KW-1133">Transmembrane helix</keyword>
<evidence type="ECO:0000256" key="1">
    <source>
        <dbReference type="SAM" id="Phobius"/>
    </source>
</evidence>
<dbReference type="EMBL" id="SDMP01000016">
    <property type="protein sequence ID" value="RYR05519.1"/>
    <property type="molecule type" value="Genomic_DNA"/>
</dbReference>
<evidence type="ECO:0008006" key="4">
    <source>
        <dbReference type="Google" id="ProtNLM"/>
    </source>
</evidence>
<comment type="caution">
    <text evidence="2">The sequence shown here is derived from an EMBL/GenBank/DDBJ whole genome shotgun (WGS) entry which is preliminary data.</text>
</comment>
<keyword evidence="1" id="KW-0472">Membrane</keyword>